<feature type="active site" evidence="7">
    <location>
        <position position="161"/>
    </location>
</feature>
<evidence type="ECO:0000313" key="11">
    <source>
        <dbReference type="EMBL" id="GIE11538.1"/>
    </source>
</evidence>
<evidence type="ECO:0000256" key="7">
    <source>
        <dbReference type="PIRSR" id="PIRSR623612-1"/>
    </source>
</evidence>
<dbReference type="InterPro" id="IPR013856">
    <property type="entry name" value="Peptidase_M4_domain"/>
</dbReference>
<dbReference type="PANTHER" id="PTHR43579:SF1">
    <property type="entry name" value="NEUTRAL METALLOPROTEINASE"/>
    <property type="match status" value="1"/>
</dbReference>
<comment type="subcellular location">
    <subcellularLocation>
        <location evidence="8">Secreted</location>
    </subcellularLocation>
</comment>
<evidence type="ECO:0000259" key="10">
    <source>
        <dbReference type="Pfam" id="PF02868"/>
    </source>
</evidence>
<dbReference type="GO" id="GO:0046872">
    <property type="term" value="F:metal ion binding"/>
    <property type="evidence" value="ECO:0007669"/>
    <property type="project" value="UniProtKB-UniRule"/>
</dbReference>
<dbReference type="Proteomes" id="UP000598174">
    <property type="component" value="Unassembled WGS sequence"/>
</dbReference>
<dbReference type="InterPro" id="IPR023612">
    <property type="entry name" value="Peptidase_M4"/>
</dbReference>
<dbReference type="Pfam" id="PF01447">
    <property type="entry name" value="Peptidase_M4"/>
    <property type="match status" value="1"/>
</dbReference>
<dbReference type="EC" id="3.4.24.-" evidence="8"/>
<evidence type="ECO:0000256" key="1">
    <source>
        <dbReference type="ARBA" id="ARBA00009388"/>
    </source>
</evidence>
<dbReference type="RefSeq" id="WP_203818058.1">
    <property type="nucleotide sequence ID" value="NZ_BAAABP010000058.1"/>
</dbReference>
<dbReference type="GO" id="GO:0004222">
    <property type="term" value="F:metalloendopeptidase activity"/>
    <property type="evidence" value="ECO:0007669"/>
    <property type="project" value="UniProtKB-UniRule"/>
</dbReference>
<dbReference type="Gene3D" id="3.10.170.10">
    <property type="match status" value="1"/>
</dbReference>
<accession>A0A919MD99</accession>
<proteinExistence type="inferred from homology"/>
<evidence type="ECO:0000259" key="9">
    <source>
        <dbReference type="Pfam" id="PF01447"/>
    </source>
</evidence>
<keyword evidence="3" id="KW-0479">Metal-binding</keyword>
<feature type="domain" description="Peptidase M4 C-terminal" evidence="10">
    <location>
        <begin position="171"/>
        <end position="341"/>
    </location>
</feature>
<dbReference type="GO" id="GO:0006508">
    <property type="term" value="P:proteolysis"/>
    <property type="evidence" value="ECO:0007669"/>
    <property type="project" value="UniProtKB-KW"/>
</dbReference>
<keyword evidence="5 8" id="KW-0862">Zinc</keyword>
<keyword evidence="4 8" id="KW-0378">Hydrolase</keyword>
<dbReference type="PRINTS" id="PR00730">
    <property type="entry name" value="THERMOLYSIN"/>
</dbReference>
<dbReference type="AlphaFoldDB" id="A0A919MD99"/>
<keyword evidence="12" id="KW-1185">Reference proteome</keyword>
<reference evidence="11" key="1">
    <citation type="submission" date="2021-01" db="EMBL/GenBank/DDBJ databases">
        <title>Whole genome shotgun sequence of Actinoplanes ferrugineus NBRC 15555.</title>
        <authorList>
            <person name="Komaki H."/>
            <person name="Tamura T."/>
        </authorList>
    </citation>
    <scope>NUCLEOTIDE SEQUENCE</scope>
    <source>
        <strain evidence="11">NBRC 15555</strain>
    </source>
</reference>
<dbReference type="PANTHER" id="PTHR43579">
    <property type="match status" value="1"/>
</dbReference>
<comment type="similarity">
    <text evidence="1 8">Belongs to the peptidase M4 family.</text>
</comment>
<evidence type="ECO:0000256" key="6">
    <source>
        <dbReference type="ARBA" id="ARBA00023049"/>
    </source>
</evidence>
<keyword evidence="2 8" id="KW-0645">Protease</keyword>
<feature type="domain" description="Peptidase M4" evidence="9">
    <location>
        <begin position="91"/>
        <end position="168"/>
    </location>
</feature>
<dbReference type="CDD" id="cd09597">
    <property type="entry name" value="M4_TLP"/>
    <property type="match status" value="1"/>
</dbReference>
<keyword evidence="8" id="KW-0964">Secreted</keyword>
<comment type="cofactor">
    <cofactor evidence="8">
        <name>Zn(2+)</name>
        <dbReference type="ChEBI" id="CHEBI:29105"/>
    </cofactor>
</comment>
<gene>
    <name evidence="11" type="ORF">Afe05nite_33780</name>
</gene>
<evidence type="ECO:0000256" key="5">
    <source>
        <dbReference type="ARBA" id="ARBA00022833"/>
    </source>
</evidence>
<evidence type="ECO:0000256" key="8">
    <source>
        <dbReference type="RuleBase" id="RU366073"/>
    </source>
</evidence>
<organism evidence="11 12">
    <name type="scientific">Paractinoplanes ferrugineus</name>
    <dbReference type="NCBI Taxonomy" id="113564"/>
    <lineage>
        <taxon>Bacteria</taxon>
        <taxon>Bacillati</taxon>
        <taxon>Actinomycetota</taxon>
        <taxon>Actinomycetes</taxon>
        <taxon>Micromonosporales</taxon>
        <taxon>Micromonosporaceae</taxon>
        <taxon>Paractinoplanes</taxon>
    </lineage>
</organism>
<feature type="active site" description="Proton donor" evidence="7">
    <location>
        <position position="266"/>
    </location>
</feature>
<evidence type="ECO:0000256" key="3">
    <source>
        <dbReference type="ARBA" id="ARBA00022723"/>
    </source>
</evidence>
<keyword evidence="6 8" id="KW-0482">Metalloprotease</keyword>
<protein>
    <recommendedName>
        <fullName evidence="8">Neutral metalloproteinase</fullName>
        <ecNumber evidence="8">3.4.24.-</ecNumber>
    </recommendedName>
</protein>
<evidence type="ECO:0000313" key="12">
    <source>
        <dbReference type="Proteomes" id="UP000598174"/>
    </source>
</evidence>
<dbReference type="InterPro" id="IPR052759">
    <property type="entry name" value="Metalloprotease_M4"/>
</dbReference>
<comment type="caution">
    <text evidence="11">The sequence shown here is derived from an EMBL/GenBank/DDBJ whole genome shotgun (WGS) entry which is preliminary data.</text>
</comment>
<dbReference type="Pfam" id="PF02868">
    <property type="entry name" value="Peptidase_M4_C"/>
    <property type="match status" value="1"/>
</dbReference>
<dbReference type="EMBL" id="BOMM01000029">
    <property type="protein sequence ID" value="GIE11538.1"/>
    <property type="molecule type" value="Genomic_DNA"/>
</dbReference>
<sequence length="344" mass="37054">MINCITPPYLLDRLLDSGDAAVRRAALATLLSTAQLRGQRQVRAQISGALAAAGGGRRSVFDCDNGTFLAVAELVRSERDRPVADASVNQAFDGLGATRDFFREVFGRNSIDGRGMRLLGYVHRGRHYNNAFWDGQEMVFGDGDGEIFTDFTGSLDVIAHELGHGVTEHTAKLEYRKQSGALNESMSDVIGSLVKQWKRKQTAEEADWLIGAEIFTPRVEADALRSMKAPGTAYDNDLFGKDPQPDHMDGYQDLPDTEAGDNGGVHLNSGIPNRAFYLAATGIGGFAWEAPGRIWYESLKASTATTGFQAFATTTFHKAGELFGAGGREQRAVGAAWAGVGLSG</sequence>
<name>A0A919MD99_9ACTN</name>
<dbReference type="SUPFAM" id="SSF55486">
    <property type="entry name" value="Metalloproteases ('zincins'), catalytic domain"/>
    <property type="match status" value="1"/>
</dbReference>
<evidence type="ECO:0000256" key="2">
    <source>
        <dbReference type="ARBA" id="ARBA00022670"/>
    </source>
</evidence>
<dbReference type="GO" id="GO:0005576">
    <property type="term" value="C:extracellular region"/>
    <property type="evidence" value="ECO:0007669"/>
    <property type="project" value="UniProtKB-SubCell"/>
</dbReference>
<dbReference type="Gene3D" id="1.10.390.10">
    <property type="entry name" value="Neutral Protease Domain 2"/>
    <property type="match status" value="1"/>
</dbReference>
<dbReference type="InterPro" id="IPR027268">
    <property type="entry name" value="Peptidase_M4/M1_CTD_sf"/>
</dbReference>
<dbReference type="InterPro" id="IPR001570">
    <property type="entry name" value="Peptidase_M4_C_domain"/>
</dbReference>
<comment type="function">
    <text evidence="8">Extracellular zinc metalloprotease.</text>
</comment>
<evidence type="ECO:0000256" key="4">
    <source>
        <dbReference type="ARBA" id="ARBA00022801"/>
    </source>
</evidence>